<name>A0A2K8U6H4_9GAMM</name>
<reference evidence="1 2" key="1">
    <citation type="submission" date="2017-03" db="EMBL/GenBank/DDBJ databases">
        <title>Complete genome sequence of Candidatus 'Thiodictyon syntrophicum' sp. nov. strain Cad16T, a photolithoautotroph purple sulfur bacterium isolated from an alpine meromictic lake.</title>
        <authorList>
            <person name="Luedin S.M."/>
            <person name="Pothier J.F."/>
            <person name="Danza F."/>
            <person name="Storelli N."/>
            <person name="Wittwer M."/>
            <person name="Tonolla M."/>
        </authorList>
    </citation>
    <scope>NUCLEOTIDE SEQUENCE [LARGE SCALE GENOMIC DNA]</scope>
    <source>
        <strain evidence="1 2">Cad16T</strain>
    </source>
</reference>
<keyword evidence="2" id="KW-1185">Reference proteome</keyword>
<sequence>MGKMVDHPLLNVGHDGNYRFSFDFLASYLRALHIADAISNMGVAPSSSIWPFLREEANGKGFILEHLESLLEPEAVDSVGGLVASVPLKYRESQSFLLHVVLDLIRTDANIVTGVERTERLFTAVFGADFTVAKKVTGLYLTGPFDALDLSGVIFSGCRFEDVTLRNCRADRNTKFERCAFVGEFEFQPESCKREGWSLVTMVDCDIAFPASLIWDGVIESDFASRAELVKDAVRLGLSKFWCNGRLKTSLWRADWAKGLLGRSGYCKPLLEAMLKSGLVQEVTISGVPEGGLAFRRESLFDLQKFMDNQQMIGKVLETYNTMLGDS</sequence>
<dbReference type="Proteomes" id="UP000232638">
    <property type="component" value="Chromosome"/>
</dbReference>
<dbReference type="KEGG" id="tsy:THSYN_09545"/>
<proteinExistence type="predicted"/>
<dbReference type="EMBL" id="CP020370">
    <property type="protein sequence ID" value="AUB81173.1"/>
    <property type="molecule type" value="Genomic_DNA"/>
</dbReference>
<dbReference type="AlphaFoldDB" id="A0A2K8U6H4"/>
<evidence type="ECO:0000313" key="2">
    <source>
        <dbReference type="Proteomes" id="UP000232638"/>
    </source>
</evidence>
<gene>
    <name evidence="1" type="ORF">THSYN_09545</name>
</gene>
<accession>A0A2K8U6H4</accession>
<protein>
    <submittedName>
        <fullName evidence="1">Uncharacterized protein</fullName>
    </submittedName>
</protein>
<organism evidence="1 2">
    <name type="scientific">Candidatus Thiodictyon syntrophicum</name>
    <dbReference type="NCBI Taxonomy" id="1166950"/>
    <lineage>
        <taxon>Bacteria</taxon>
        <taxon>Pseudomonadati</taxon>
        <taxon>Pseudomonadota</taxon>
        <taxon>Gammaproteobacteria</taxon>
        <taxon>Chromatiales</taxon>
        <taxon>Chromatiaceae</taxon>
        <taxon>Thiodictyon</taxon>
    </lineage>
</organism>
<evidence type="ECO:0000313" key="1">
    <source>
        <dbReference type="EMBL" id="AUB81173.1"/>
    </source>
</evidence>